<evidence type="ECO:0000313" key="3">
    <source>
        <dbReference type="Proteomes" id="UP001153269"/>
    </source>
</evidence>
<dbReference type="Proteomes" id="UP001153269">
    <property type="component" value="Unassembled WGS sequence"/>
</dbReference>
<feature type="region of interest" description="Disordered" evidence="1">
    <location>
        <begin position="85"/>
        <end position="135"/>
    </location>
</feature>
<gene>
    <name evidence="2" type="ORF">PLEPLA_LOCUS37609</name>
</gene>
<name>A0A9N7YZ85_PLEPL</name>
<accession>A0A9N7YZ85</accession>
<evidence type="ECO:0000313" key="2">
    <source>
        <dbReference type="EMBL" id="CAB1449923.1"/>
    </source>
</evidence>
<keyword evidence="3" id="KW-1185">Reference proteome</keyword>
<feature type="compositionally biased region" description="Polar residues" evidence="1">
    <location>
        <begin position="124"/>
        <end position="134"/>
    </location>
</feature>
<organism evidence="2 3">
    <name type="scientific">Pleuronectes platessa</name>
    <name type="common">European plaice</name>
    <dbReference type="NCBI Taxonomy" id="8262"/>
    <lineage>
        <taxon>Eukaryota</taxon>
        <taxon>Metazoa</taxon>
        <taxon>Chordata</taxon>
        <taxon>Craniata</taxon>
        <taxon>Vertebrata</taxon>
        <taxon>Euteleostomi</taxon>
        <taxon>Actinopterygii</taxon>
        <taxon>Neopterygii</taxon>
        <taxon>Teleostei</taxon>
        <taxon>Neoteleostei</taxon>
        <taxon>Acanthomorphata</taxon>
        <taxon>Carangaria</taxon>
        <taxon>Pleuronectiformes</taxon>
        <taxon>Pleuronectoidei</taxon>
        <taxon>Pleuronectidae</taxon>
        <taxon>Pleuronectes</taxon>
    </lineage>
</organism>
<dbReference type="AlphaFoldDB" id="A0A9N7YZ85"/>
<protein>
    <submittedName>
        <fullName evidence="2">Uncharacterized protein</fullName>
    </submittedName>
</protein>
<reference evidence="2" key="1">
    <citation type="submission" date="2020-03" db="EMBL/GenBank/DDBJ databases">
        <authorList>
            <person name="Weist P."/>
        </authorList>
    </citation>
    <scope>NUCLEOTIDE SEQUENCE</scope>
</reference>
<feature type="compositionally biased region" description="Polar residues" evidence="1">
    <location>
        <begin position="93"/>
        <end position="108"/>
    </location>
</feature>
<comment type="caution">
    <text evidence="2">The sequence shown here is derived from an EMBL/GenBank/DDBJ whole genome shotgun (WGS) entry which is preliminary data.</text>
</comment>
<proteinExistence type="predicted"/>
<dbReference type="EMBL" id="CADEAL010004033">
    <property type="protein sequence ID" value="CAB1449923.1"/>
    <property type="molecule type" value="Genomic_DNA"/>
</dbReference>
<sequence>MSDPRSYGGHSSNNSRAAGVDGQSALGCGEWAGTGGGGGGWGGPRGGTPYCAFPDAEMLSQPKYELGPWCFRGVALLPPHHHPLLHTHPVHGETNSSGRSGNENQTFHKFNGSDPERRRRSRQVSKSIVSTATDQGRARSPALCVCGGTGGGTH</sequence>
<evidence type="ECO:0000256" key="1">
    <source>
        <dbReference type="SAM" id="MobiDB-lite"/>
    </source>
</evidence>
<feature type="region of interest" description="Disordered" evidence="1">
    <location>
        <begin position="1"/>
        <end position="22"/>
    </location>
</feature>